<dbReference type="PANTHER" id="PTHR15505">
    <property type="entry name" value="RIIA DOMAIN-CONTAINING PROTEIN 1"/>
    <property type="match status" value="1"/>
</dbReference>
<name>A0A482W3Z5_ASBVE</name>
<dbReference type="Pfam" id="PF21772">
    <property type="entry name" value="CATIP_N"/>
    <property type="match status" value="1"/>
</dbReference>
<dbReference type="Proteomes" id="UP000292052">
    <property type="component" value="Unassembled WGS sequence"/>
</dbReference>
<sequence length="320" mass="36292">MEERKSTGGSAEDKHVSQTENSGEKFPSVGTEENLSLGGVTPGHSFELKEIYPADEESETRDHSLVEICPMFSQAAEECGSSLRKGPPPLESVESAESATSAVRHILREIVGKAVVDKAPKKRKKPVMKSGWMTLREVIPDFDIDDSMFKEMLFRETLLVSTFEENSSYPTPVGALSLDIQSAKGGPLTNVKKTRSDYVYPKFLVHLSSQFNFYGHNGGSRIMAWVDRDLQTLEEIRKEFVQLENNEFDWQSLYVNAQDTFYYMRHNKKDDKFSSPERAKNLICEGANFILMRYLAMKRFIGTFEVSTVYINGDLCRNVY</sequence>
<dbReference type="EMBL" id="QDEB01032419">
    <property type="protein sequence ID" value="RZC39635.1"/>
    <property type="molecule type" value="Genomic_DNA"/>
</dbReference>
<feature type="region of interest" description="Disordered" evidence="1">
    <location>
        <begin position="1"/>
        <end position="47"/>
    </location>
</feature>
<proteinExistence type="predicted"/>
<accession>A0A482W3Z5</accession>
<gene>
    <name evidence="3" type="ORF">BDFB_010808</name>
</gene>
<evidence type="ECO:0000313" key="4">
    <source>
        <dbReference type="Proteomes" id="UP000292052"/>
    </source>
</evidence>
<reference evidence="3 4" key="1">
    <citation type="submission" date="2017-03" db="EMBL/GenBank/DDBJ databases">
        <title>Genome of the blue death feigning beetle - Asbolus verrucosus.</title>
        <authorList>
            <person name="Rider S.D."/>
        </authorList>
    </citation>
    <scope>NUCLEOTIDE SEQUENCE [LARGE SCALE GENOMIC DNA]</scope>
    <source>
        <strain evidence="3">Butters</strain>
        <tissue evidence="3">Head and leg muscle</tissue>
    </source>
</reference>
<dbReference type="PANTHER" id="PTHR15505:SF4">
    <property type="entry name" value="RIIA DOMAIN-CONTAINING PROTEIN 1"/>
    <property type="match status" value="1"/>
</dbReference>
<feature type="non-terminal residue" evidence="3">
    <location>
        <position position="320"/>
    </location>
</feature>
<comment type="caution">
    <text evidence="3">The sequence shown here is derived from an EMBL/GenBank/DDBJ whole genome shotgun (WGS) entry which is preliminary data.</text>
</comment>
<evidence type="ECO:0000259" key="2">
    <source>
        <dbReference type="Pfam" id="PF21772"/>
    </source>
</evidence>
<feature type="domain" description="Ciliogenesis-associated TTC17-interacting protein N-terminal" evidence="2">
    <location>
        <begin position="144"/>
        <end position="315"/>
    </location>
</feature>
<organism evidence="3 4">
    <name type="scientific">Asbolus verrucosus</name>
    <name type="common">Desert ironclad beetle</name>
    <dbReference type="NCBI Taxonomy" id="1661398"/>
    <lineage>
        <taxon>Eukaryota</taxon>
        <taxon>Metazoa</taxon>
        <taxon>Ecdysozoa</taxon>
        <taxon>Arthropoda</taxon>
        <taxon>Hexapoda</taxon>
        <taxon>Insecta</taxon>
        <taxon>Pterygota</taxon>
        <taxon>Neoptera</taxon>
        <taxon>Endopterygota</taxon>
        <taxon>Coleoptera</taxon>
        <taxon>Polyphaga</taxon>
        <taxon>Cucujiformia</taxon>
        <taxon>Tenebrionidae</taxon>
        <taxon>Pimeliinae</taxon>
        <taxon>Asbolus</taxon>
    </lineage>
</organism>
<dbReference type="OrthoDB" id="6334211at2759"/>
<dbReference type="AlphaFoldDB" id="A0A482W3Z5"/>
<keyword evidence="4" id="KW-1185">Reference proteome</keyword>
<dbReference type="InterPro" id="IPR048777">
    <property type="entry name" value="CATIP_N"/>
</dbReference>
<evidence type="ECO:0000256" key="1">
    <source>
        <dbReference type="SAM" id="MobiDB-lite"/>
    </source>
</evidence>
<dbReference type="STRING" id="1661398.A0A482W3Z5"/>
<feature type="compositionally biased region" description="Basic and acidic residues" evidence="1">
    <location>
        <begin position="1"/>
        <end position="17"/>
    </location>
</feature>
<protein>
    <submittedName>
        <fullName evidence="3">Ciliogenesis-associated TTC17-interacting protein</fullName>
    </submittedName>
</protein>
<evidence type="ECO:0000313" key="3">
    <source>
        <dbReference type="EMBL" id="RZC39635.1"/>
    </source>
</evidence>